<sequence length="655" mass="74550">MFKKVLFIFKNDIKTIFTNPVVFIVLVAIIIIPSFYALANIDAFWNPYGNTDNLKIAVVNQDLGCSTANGTFNIGNMLVNELKNNKNFHWEFVNYQEGFDGLNKEEYYGMIIIPPNFSKNIFSIESLNPNTSEITFITNNKMNPVGSRISSTGVTLTQYKINEEITKIIDDIIFSKLYNIGEIAKENEGKFYSLKSFLNNLNAKSGTIGSYLNVGKEEMGDVSKIWSTIYKNLPQLKKDSDILRSDYDKLYNQISSNPQKALNTIHDMEAMDKEIIEILSFADAFLNNLYNLTKDEKLKPIINDLEKDLAIAKELLIILEDIEKNIDDVDHNKGNFHKLKNLIDKLDDSVDNLYKNKETINNKIKTALKEIDYANSNWPIAKKYIEEATNKINSIDYNKLTDLSNANLTSINNYFQSPVKLKEKNLYPNHTYGEEIAPFYICLALWVGCIMTTAMLSTRFRSNSRTLLDKNKYFKNRSINSQININNLQNDYIGIYFGKMGFFLIIGLLQSVVIIVGLLLLGLNVSSEFLFIITTFYIGLCFMIFCYSLVSAFGDLGKALAILLLVFQVPATGGTYAIQLLPKFFQSIYNFLPLTYGIGALKEVIIGVYWSNYFFDISVLLLYPILGIIIALLVKGKLDKTIRYMESKLNDTGLF</sequence>
<dbReference type="Gene3D" id="3.40.1710.10">
    <property type="entry name" value="abc type-2 transporter like domain"/>
    <property type="match status" value="1"/>
</dbReference>
<evidence type="ECO:0000256" key="6">
    <source>
        <dbReference type="SAM" id="Phobius"/>
    </source>
</evidence>
<dbReference type="PANTHER" id="PTHR43077">
    <property type="entry name" value="TRANSPORT PERMEASE YVFS-RELATED"/>
    <property type="match status" value="1"/>
</dbReference>
<feature type="transmembrane region" description="Helical" evidence="6">
    <location>
        <begin position="21"/>
        <end position="39"/>
    </location>
</feature>
<feature type="domain" description="ABC-2 type transporter transmembrane" evidence="7">
    <location>
        <begin position="23"/>
        <end position="158"/>
    </location>
</feature>
<dbReference type="InterPro" id="IPR017500">
    <property type="entry name" value="Phage_infect_YhgE_N"/>
</dbReference>
<evidence type="ECO:0000313" key="9">
    <source>
        <dbReference type="Proteomes" id="UP000191661"/>
    </source>
</evidence>
<organism evidence="8 9">
    <name type="scientific">Methanobrevibacter arboriphilus JCM 13429 = DSM 1125</name>
    <dbReference type="NCBI Taxonomy" id="1300164"/>
    <lineage>
        <taxon>Archaea</taxon>
        <taxon>Methanobacteriati</taxon>
        <taxon>Methanobacteriota</taxon>
        <taxon>Methanomada group</taxon>
        <taxon>Methanobacteria</taxon>
        <taxon>Methanobacteriales</taxon>
        <taxon>Methanobacteriaceae</taxon>
        <taxon>Methanobrevibacter</taxon>
    </lineage>
</organism>
<dbReference type="InterPro" id="IPR017501">
    <property type="entry name" value="Phage_infect_YhgE_C"/>
</dbReference>
<gene>
    <name evidence="8" type="ORF">MBBAR_12c00250</name>
</gene>
<feature type="coiled-coil region" evidence="5">
    <location>
        <begin position="302"/>
        <end position="370"/>
    </location>
</feature>
<dbReference type="Pfam" id="PF12698">
    <property type="entry name" value="ABC2_membrane_3"/>
    <property type="match status" value="2"/>
</dbReference>
<dbReference type="InterPro" id="IPR051328">
    <property type="entry name" value="T7SS_ABC-Transporter"/>
</dbReference>
<keyword evidence="5" id="KW-0175">Coiled coil</keyword>
<keyword evidence="9" id="KW-1185">Reference proteome</keyword>
<keyword evidence="3 6" id="KW-1133">Transmembrane helix</keyword>
<feature type="transmembrane region" description="Helical" evidence="6">
    <location>
        <begin position="437"/>
        <end position="456"/>
    </location>
</feature>
<dbReference type="AlphaFoldDB" id="A0A1V6N1J5"/>
<evidence type="ECO:0000256" key="3">
    <source>
        <dbReference type="ARBA" id="ARBA00022989"/>
    </source>
</evidence>
<feature type="transmembrane region" description="Helical" evidence="6">
    <location>
        <begin position="562"/>
        <end position="581"/>
    </location>
</feature>
<dbReference type="PANTHER" id="PTHR43077:SF5">
    <property type="entry name" value="PHAGE INFECTION PROTEIN"/>
    <property type="match status" value="1"/>
</dbReference>
<dbReference type="EMBL" id="JXMW01000012">
    <property type="protein sequence ID" value="OQD58551.1"/>
    <property type="molecule type" value="Genomic_DNA"/>
</dbReference>
<protein>
    <recommendedName>
        <fullName evidence="7">ABC-2 type transporter transmembrane domain-containing protein</fullName>
    </recommendedName>
</protein>
<evidence type="ECO:0000259" key="7">
    <source>
        <dbReference type="Pfam" id="PF12698"/>
    </source>
</evidence>
<feature type="domain" description="ABC-2 type transporter transmembrane" evidence="7">
    <location>
        <begin position="326"/>
        <end position="633"/>
    </location>
</feature>
<comment type="subcellular location">
    <subcellularLocation>
        <location evidence="1">Membrane</location>
        <topology evidence="1">Multi-pass membrane protein</topology>
    </subcellularLocation>
</comment>
<evidence type="ECO:0000256" key="1">
    <source>
        <dbReference type="ARBA" id="ARBA00004141"/>
    </source>
</evidence>
<evidence type="ECO:0000256" key="4">
    <source>
        <dbReference type="ARBA" id="ARBA00023136"/>
    </source>
</evidence>
<reference evidence="8 9" key="1">
    <citation type="submission" date="2014-12" db="EMBL/GenBank/DDBJ databases">
        <title>Genome sequence of Methanobrevibacter arboriphilicus DH1, DSM1125.</title>
        <authorList>
            <person name="Poehlein A."/>
            <person name="Thauer R.K."/>
            <person name="Seedorf H."/>
            <person name="Daniel R."/>
        </authorList>
    </citation>
    <scope>NUCLEOTIDE SEQUENCE [LARGE SCALE GENOMIC DNA]</scope>
    <source>
        <strain evidence="8 9">DH1</strain>
    </source>
</reference>
<comment type="caution">
    <text evidence="8">The sequence shown here is derived from an EMBL/GenBank/DDBJ whole genome shotgun (WGS) entry which is preliminary data.</text>
</comment>
<evidence type="ECO:0000256" key="5">
    <source>
        <dbReference type="SAM" id="Coils"/>
    </source>
</evidence>
<name>A0A1V6N1J5_METAZ</name>
<feature type="transmembrane region" description="Helical" evidence="6">
    <location>
        <begin position="502"/>
        <end position="523"/>
    </location>
</feature>
<proteinExistence type="predicted"/>
<accession>A0A1V6N1J5</accession>
<feature type="transmembrane region" description="Helical" evidence="6">
    <location>
        <begin position="613"/>
        <end position="634"/>
    </location>
</feature>
<dbReference type="GO" id="GO:0140359">
    <property type="term" value="F:ABC-type transporter activity"/>
    <property type="evidence" value="ECO:0007669"/>
    <property type="project" value="InterPro"/>
</dbReference>
<dbReference type="InterPro" id="IPR013525">
    <property type="entry name" value="ABC2_TM"/>
</dbReference>
<dbReference type="GO" id="GO:0016020">
    <property type="term" value="C:membrane"/>
    <property type="evidence" value="ECO:0007669"/>
    <property type="project" value="UniProtKB-SubCell"/>
</dbReference>
<keyword evidence="4 6" id="KW-0472">Membrane</keyword>
<dbReference type="RefSeq" id="WP_080460537.1">
    <property type="nucleotide sequence ID" value="NZ_JXMW01000012.1"/>
</dbReference>
<dbReference type="NCBIfam" id="TIGR03062">
    <property type="entry name" value="pip_yhgE_Cterm"/>
    <property type="match status" value="1"/>
</dbReference>
<keyword evidence="2 6" id="KW-0812">Transmembrane</keyword>
<dbReference type="Proteomes" id="UP000191661">
    <property type="component" value="Unassembled WGS sequence"/>
</dbReference>
<evidence type="ECO:0000256" key="2">
    <source>
        <dbReference type="ARBA" id="ARBA00022692"/>
    </source>
</evidence>
<evidence type="ECO:0000313" key="8">
    <source>
        <dbReference type="EMBL" id="OQD58551.1"/>
    </source>
</evidence>
<dbReference type="NCBIfam" id="TIGR03061">
    <property type="entry name" value="pip_yhgE_Nterm"/>
    <property type="match status" value="1"/>
</dbReference>
<feature type="transmembrane region" description="Helical" evidence="6">
    <location>
        <begin position="529"/>
        <end position="550"/>
    </location>
</feature>
<dbReference type="OrthoDB" id="82359at2157"/>